<dbReference type="InParanoid" id="K4C6I9"/>
<keyword evidence="1" id="KW-1133">Transmembrane helix</keyword>
<dbReference type="Proteomes" id="UP000004994">
    <property type="component" value="Chromosome 6"/>
</dbReference>
<dbReference type="EnsemblPlants" id="Solyc06g060080.2.1">
    <property type="protein sequence ID" value="Solyc06g060080.2.1"/>
    <property type="gene ID" value="Solyc06g060080.2"/>
</dbReference>
<dbReference type="HOGENOM" id="CLU_200132_0_0_1"/>
<name>K4C6I9_SOLLC</name>
<accession>K4C6I9</accession>
<dbReference type="OMA" id="WEFMASE"/>
<organism evidence="2">
    <name type="scientific">Solanum lycopersicum</name>
    <name type="common">Tomato</name>
    <name type="synonym">Lycopersicon esculentum</name>
    <dbReference type="NCBI Taxonomy" id="4081"/>
    <lineage>
        <taxon>Eukaryota</taxon>
        <taxon>Viridiplantae</taxon>
        <taxon>Streptophyta</taxon>
        <taxon>Embryophyta</taxon>
        <taxon>Tracheophyta</taxon>
        <taxon>Spermatophyta</taxon>
        <taxon>Magnoliopsida</taxon>
        <taxon>eudicotyledons</taxon>
        <taxon>Gunneridae</taxon>
        <taxon>Pentapetalae</taxon>
        <taxon>asterids</taxon>
        <taxon>lamiids</taxon>
        <taxon>Solanales</taxon>
        <taxon>Solanaceae</taxon>
        <taxon>Solanoideae</taxon>
        <taxon>Solaneae</taxon>
        <taxon>Solanum</taxon>
        <taxon>Solanum subgen. Lycopersicon</taxon>
    </lineage>
</organism>
<sequence>RVAVIHTISRKIQPNQRDNTQALILEMRKFDPWPIFFRREWSRNWPFLVGFAVTGTIITKMSLGFTEEDAKNSPFVQKHKK</sequence>
<keyword evidence="3" id="KW-1185">Reference proteome</keyword>
<dbReference type="eggNOG" id="ENOG502S6YY">
    <property type="taxonomic scope" value="Eukaryota"/>
</dbReference>
<dbReference type="PaxDb" id="4081-Solyc06g060080.2.1"/>
<evidence type="ECO:0000256" key="1">
    <source>
        <dbReference type="SAM" id="Phobius"/>
    </source>
</evidence>
<dbReference type="STRING" id="4081.K4C6I9"/>
<feature type="transmembrane region" description="Helical" evidence="1">
    <location>
        <begin position="45"/>
        <end position="65"/>
    </location>
</feature>
<reference evidence="2" key="2">
    <citation type="submission" date="2015-06" db="UniProtKB">
        <authorList>
            <consortium name="EnsemblPlants"/>
        </authorList>
    </citation>
    <scope>IDENTIFICATION</scope>
    <source>
        <strain evidence="2">cv. Heinz 1706</strain>
    </source>
</reference>
<reference evidence="2" key="1">
    <citation type="journal article" date="2012" name="Nature">
        <title>The tomato genome sequence provides insights into fleshy fruit evolution.</title>
        <authorList>
            <consortium name="Tomato Genome Consortium"/>
        </authorList>
    </citation>
    <scope>NUCLEOTIDE SEQUENCE [LARGE SCALE GENOMIC DNA]</scope>
    <source>
        <strain evidence="2">cv. Heinz 1706</strain>
    </source>
</reference>
<keyword evidence="1" id="KW-0472">Membrane</keyword>
<dbReference type="PANTHER" id="PTHR34565:SF1">
    <property type="entry name" value="TRANSMEMBRANE PROTEIN"/>
    <property type="match status" value="1"/>
</dbReference>
<dbReference type="AlphaFoldDB" id="K4C6I9"/>
<evidence type="ECO:0000313" key="2">
    <source>
        <dbReference type="EnsemblPlants" id="Solyc06g060080.2.1"/>
    </source>
</evidence>
<dbReference type="InterPro" id="IPR052867">
    <property type="entry name" value="ATP_Synthase_Subunit_6"/>
</dbReference>
<dbReference type="Gramene" id="Solyc06g060080.2.1">
    <property type="protein sequence ID" value="Solyc06g060080.2.1"/>
    <property type="gene ID" value="Solyc06g060080.2"/>
</dbReference>
<keyword evidence="1" id="KW-0812">Transmembrane</keyword>
<evidence type="ECO:0000313" key="3">
    <source>
        <dbReference type="Proteomes" id="UP000004994"/>
    </source>
</evidence>
<dbReference type="PANTHER" id="PTHR34565">
    <property type="entry name" value="TRANSMEMBRANE PROTEIN"/>
    <property type="match status" value="1"/>
</dbReference>
<proteinExistence type="predicted"/>
<dbReference type="PhylomeDB" id="K4C6I9"/>
<dbReference type="FunCoup" id="K4C6I9">
    <property type="interactions" value="1110"/>
</dbReference>
<protein>
    <recommendedName>
        <fullName evidence="4">Mitochondrial ATP synthase 6 kDa subunit</fullName>
    </recommendedName>
</protein>
<evidence type="ECO:0008006" key="4">
    <source>
        <dbReference type="Google" id="ProtNLM"/>
    </source>
</evidence>